<organism evidence="5 6">
    <name type="scientific">Madurella fahalii</name>
    <dbReference type="NCBI Taxonomy" id="1157608"/>
    <lineage>
        <taxon>Eukaryota</taxon>
        <taxon>Fungi</taxon>
        <taxon>Dikarya</taxon>
        <taxon>Ascomycota</taxon>
        <taxon>Pezizomycotina</taxon>
        <taxon>Sordariomycetes</taxon>
        <taxon>Sordariomycetidae</taxon>
        <taxon>Sordariales</taxon>
        <taxon>Sordariales incertae sedis</taxon>
        <taxon>Madurella</taxon>
    </lineage>
</organism>
<dbReference type="PANTHER" id="PTHR28156:SF1">
    <property type="entry name" value="FAS1 DOMAIN-CONTAINING PROTEIN YDR262W"/>
    <property type="match status" value="1"/>
</dbReference>
<feature type="chain" id="PRO_5046140213" evidence="3">
    <location>
        <begin position="19"/>
        <end position="219"/>
    </location>
</feature>
<feature type="signal peptide" evidence="3">
    <location>
        <begin position="1"/>
        <end position="18"/>
    </location>
</feature>
<gene>
    <name evidence="5" type="primary">SIN3_3</name>
    <name evidence="5" type="ORF">MFIFM68171_00755</name>
</gene>
<evidence type="ECO:0000259" key="4">
    <source>
        <dbReference type="PROSITE" id="PS50213"/>
    </source>
</evidence>
<evidence type="ECO:0000313" key="6">
    <source>
        <dbReference type="Proteomes" id="UP001628179"/>
    </source>
</evidence>
<evidence type="ECO:0000313" key="5">
    <source>
        <dbReference type="EMBL" id="GAB1310545.1"/>
    </source>
</evidence>
<dbReference type="Proteomes" id="UP001628179">
    <property type="component" value="Unassembled WGS sequence"/>
</dbReference>
<dbReference type="SUPFAM" id="SSF82153">
    <property type="entry name" value="FAS1 domain"/>
    <property type="match status" value="1"/>
</dbReference>
<accession>A0ABQ0FZ02</accession>
<evidence type="ECO:0000256" key="2">
    <source>
        <dbReference type="SAM" id="MobiDB-lite"/>
    </source>
</evidence>
<keyword evidence="1 3" id="KW-0732">Signal</keyword>
<protein>
    <submittedName>
        <fullName evidence="5">Transcriptional regulatory protein sin3</fullName>
    </submittedName>
</protein>
<evidence type="ECO:0000256" key="1">
    <source>
        <dbReference type="ARBA" id="ARBA00022729"/>
    </source>
</evidence>
<feature type="region of interest" description="Disordered" evidence="2">
    <location>
        <begin position="39"/>
        <end position="70"/>
    </location>
</feature>
<dbReference type="EMBL" id="BAAFSV010000001">
    <property type="protein sequence ID" value="GAB1310545.1"/>
    <property type="molecule type" value="Genomic_DNA"/>
</dbReference>
<sequence length="219" mass="23561">MRSFLIPAALALSATVSSQLVVPLLRDASIGKPFGYDQAPLMDHAGPGPVAPPPGPSPGEPPSDSRGGVVLSDVMGRDRSINLFAGFVRDIESASRRLDDSSQNTTVLAPLNSAIEKLPRKPWEDPRDYGALGPDAYEGGDGHERAQRNLQRFVEAHLVPVSPWPEGKKIRPLGGDRVIWWEEKDGARMIQPGAIEVVSVASTVANGEVWIVKAVRNYA</sequence>
<dbReference type="InterPro" id="IPR036378">
    <property type="entry name" value="FAS1_dom_sf"/>
</dbReference>
<dbReference type="RefSeq" id="XP_070912278.1">
    <property type="nucleotide sequence ID" value="XM_071056177.1"/>
</dbReference>
<dbReference type="GeneID" id="98171500"/>
<dbReference type="PROSITE" id="PS50213">
    <property type="entry name" value="FAS1"/>
    <property type="match status" value="1"/>
</dbReference>
<feature type="compositionally biased region" description="Pro residues" evidence="2">
    <location>
        <begin position="49"/>
        <end position="61"/>
    </location>
</feature>
<name>A0ABQ0FZ02_9PEZI</name>
<reference evidence="5 6" key="1">
    <citation type="submission" date="2024-09" db="EMBL/GenBank/DDBJ databases">
        <title>Itraconazole resistance in Madurella fahalii resulting from another homologue of gene encoding cytochrome P450 14-alpha sterol demethylase (CYP51).</title>
        <authorList>
            <person name="Yoshioka I."/>
            <person name="Fahal A.H."/>
            <person name="Kaneko S."/>
            <person name="Yaguchi T."/>
        </authorList>
    </citation>
    <scope>NUCLEOTIDE SEQUENCE [LARGE SCALE GENOMIC DNA]</scope>
    <source>
        <strain evidence="5 6">IFM 68171</strain>
    </source>
</reference>
<dbReference type="PANTHER" id="PTHR28156">
    <property type="entry name" value="FAS1 DOMAIN-CONTAINING PROTEIN YDR262W"/>
    <property type="match status" value="1"/>
</dbReference>
<proteinExistence type="predicted"/>
<keyword evidence="6" id="KW-1185">Reference proteome</keyword>
<evidence type="ECO:0000256" key="3">
    <source>
        <dbReference type="SAM" id="SignalP"/>
    </source>
</evidence>
<dbReference type="InterPro" id="IPR040200">
    <property type="entry name" value="Mug57-like"/>
</dbReference>
<dbReference type="InterPro" id="IPR000782">
    <property type="entry name" value="FAS1_domain"/>
</dbReference>
<feature type="domain" description="FAS1" evidence="4">
    <location>
        <begin position="68"/>
        <end position="216"/>
    </location>
</feature>
<comment type="caution">
    <text evidence="5">The sequence shown here is derived from an EMBL/GenBank/DDBJ whole genome shotgun (WGS) entry which is preliminary data.</text>
</comment>